<dbReference type="eggNOG" id="COG5002">
    <property type="taxonomic scope" value="Bacteria"/>
</dbReference>
<dbReference type="InterPro" id="IPR005467">
    <property type="entry name" value="His_kinase_dom"/>
</dbReference>
<dbReference type="PRINTS" id="PR00344">
    <property type="entry name" value="BCTRLSENSOR"/>
</dbReference>
<dbReference type="InterPro" id="IPR000014">
    <property type="entry name" value="PAS"/>
</dbReference>
<dbReference type="SUPFAM" id="SSF47384">
    <property type="entry name" value="Homodimeric domain of signal transducing histidine kinase"/>
    <property type="match status" value="1"/>
</dbReference>
<dbReference type="EC" id="2.7.13.3" evidence="3"/>
<evidence type="ECO:0000313" key="16">
    <source>
        <dbReference type="EMBL" id="ADK85523.1"/>
    </source>
</evidence>
<dbReference type="SUPFAM" id="SSF55874">
    <property type="entry name" value="ATPase domain of HSP90 chaperone/DNA topoisomerase II/histidine kinase"/>
    <property type="match status" value="1"/>
</dbReference>
<dbReference type="InterPro" id="IPR035965">
    <property type="entry name" value="PAS-like_dom_sf"/>
</dbReference>
<evidence type="ECO:0000259" key="14">
    <source>
        <dbReference type="PROSITE" id="PS50110"/>
    </source>
</evidence>
<dbReference type="eggNOG" id="COG4753">
    <property type="taxonomic scope" value="Bacteria"/>
</dbReference>
<dbReference type="SUPFAM" id="SSF52172">
    <property type="entry name" value="CheY-like"/>
    <property type="match status" value="1"/>
</dbReference>
<keyword evidence="8 16" id="KW-0418">Kinase</keyword>
<dbReference type="EMBL" id="CP002085">
    <property type="protein sequence ID" value="ADK85523.1"/>
    <property type="molecule type" value="Genomic_DNA"/>
</dbReference>
<dbReference type="InterPro" id="IPR004358">
    <property type="entry name" value="Sig_transdc_His_kin-like_C"/>
</dbReference>
<accession>E1QIY0</accession>
<evidence type="ECO:0000256" key="4">
    <source>
        <dbReference type="ARBA" id="ARBA00022475"/>
    </source>
</evidence>
<keyword evidence="5 12" id="KW-0597">Phosphoprotein</keyword>
<evidence type="ECO:0000256" key="5">
    <source>
        <dbReference type="ARBA" id="ARBA00022553"/>
    </source>
</evidence>
<evidence type="ECO:0000256" key="6">
    <source>
        <dbReference type="ARBA" id="ARBA00022679"/>
    </source>
</evidence>
<dbReference type="CDD" id="cd00075">
    <property type="entry name" value="HATPase"/>
    <property type="match status" value="1"/>
</dbReference>
<comment type="subcellular location">
    <subcellularLocation>
        <location evidence="2">Cell membrane</location>
    </subcellularLocation>
</comment>
<evidence type="ECO:0000256" key="9">
    <source>
        <dbReference type="ARBA" id="ARBA00022840"/>
    </source>
</evidence>
<comment type="catalytic activity">
    <reaction evidence="1">
        <text>ATP + protein L-histidine = ADP + protein N-phospho-L-histidine.</text>
        <dbReference type="EC" id="2.7.13.3"/>
    </reaction>
</comment>
<dbReference type="InterPro" id="IPR001789">
    <property type="entry name" value="Sig_transdc_resp-reg_receiver"/>
</dbReference>
<evidence type="ECO:0000313" key="17">
    <source>
        <dbReference type="Proteomes" id="UP000009047"/>
    </source>
</evidence>
<organism evidence="16 17">
    <name type="scientific">Desulfarculus baarsii (strain ATCC 33931 / DSM 2075 / LMG 7858 / VKM B-1802 / 2st14)</name>
    <dbReference type="NCBI Taxonomy" id="644282"/>
    <lineage>
        <taxon>Bacteria</taxon>
        <taxon>Pseudomonadati</taxon>
        <taxon>Thermodesulfobacteriota</taxon>
        <taxon>Desulfarculia</taxon>
        <taxon>Desulfarculales</taxon>
        <taxon>Desulfarculaceae</taxon>
        <taxon>Desulfarculus</taxon>
    </lineage>
</organism>
<dbReference type="PANTHER" id="PTHR43547">
    <property type="entry name" value="TWO-COMPONENT HISTIDINE KINASE"/>
    <property type="match status" value="1"/>
</dbReference>
<dbReference type="HOGENOM" id="CLU_000445_114_72_7"/>
<dbReference type="InterPro" id="IPR036890">
    <property type="entry name" value="HATPase_C_sf"/>
</dbReference>
<feature type="domain" description="Histidine kinase" evidence="13">
    <location>
        <begin position="264"/>
        <end position="483"/>
    </location>
</feature>
<feature type="domain" description="Response regulatory" evidence="14">
    <location>
        <begin position="8"/>
        <end position="122"/>
    </location>
</feature>
<dbReference type="KEGG" id="dbr:Deba_2158"/>
<dbReference type="GO" id="GO:0005524">
    <property type="term" value="F:ATP binding"/>
    <property type="evidence" value="ECO:0007669"/>
    <property type="project" value="UniProtKB-KW"/>
</dbReference>
<gene>
    <name evidence="16" type="ordered locus">Deba_2158</name>
</gene>
<name>E1QIY0_DESB2</name>
<dbReference type="AlphaFoldDB" id="E1QIY0"/>
<dbReference type="CDD" id="cd00082">
    <property type="entry name" value="HisKA"/>
    <property type="match status" value="1"/>
</dbReference>
<evidence type="ECO:0000256" key="7">
    <source>
        <dbReference type="ARBA" id="ARBA00022741"/>
    </source>
</evidence>
<dbReference type="SMART" id="SM00388">
    <property type="entry name" value="HisKA"/>
    <property type="match status" value="1"/>
</dbReference>
<evidence type="ECO:0000256" key="2">
    <source>
        <dbReference type="ARBA" id="ARBA00004236"/>
    </source>
</evidence>
<dbReference type="RefSeq" id="WP_013258964.1">
    <property type="nucleotide sequence ID" value="NC_014365.1"/>
</dbReference>
<feature type="domain" description="PAS" evidence="15">
    <location>
        <begin position="134"/>
        <end position="181"/>
    </location>
</feature>
<feature type="modified residue" description="4-aspartylphosphate" evidence="12">
    <location>
        <position position="57"/>
    </location>
</feature>
<keyword evidence="11" id="KW-0472">Membrane</keyword>
<keyword evidence="6" id="KW-0808">Transferase</keyword>
<dbReference type="Pfam" id="PF08448">
    <property type="entry name" value="PAS_4"/>
    <property type="match status" value="1"/>
</dbReference>
<dbReference type="SMART" id="SM00091">
    <property type="entry name" value="PAS"/>
    <property type="match status" value="1"/>
</dbReference>
<evidence type="ECO:0000259" key="13">
    <source>
        <dbReference type="PROSITE" id="PS50109"/>
    </source>
</evidence>
<evidence type="ECO:0000256" key="10">
    <source>
        <dbReference type="ARBA" id="ARBA00023012"/>
    </source>
</evidence>
<sequence>MSPDSPYRILVVDDEERIRQAVRRVLETMGMVVMEAANGREGLERIADYKPDLVLVDLMMPVMDGMEMIGRARKSHASLAFVVITGYATLEKAVEAMKQGADDFLAKPFKPQELRLVIERVLKRVATLQDMAIEKSRTRVLVESMTNGVLVIDTERRVVLMNPALRRLARWDEGEVLGRDLEEALPCPAVAQALSEVLAGQGDQDGQSVSCQITLGLAEEPMHLQVTCSPFLDSRGRLVGALAVFDDVTALRRLDELKSEYVSTVAHEIASPLSSVLSQLQNLSQGLAGELNERQGQIVRRARLRIEGIINLSKDLLDLSKIEAGAMGQAEERLAVGPILEEAVDIMRAKAADKAQSLTLEMAAELPRVAGVQRELQEVFVNLISNAVRYTPQGGRIDVRATAQDGWVRVDVSDNGFGVPIEDQEKIFQRFYRVKDANTRNIIGTGLGLPIVKRVVEAMGGNVRLRSKPGQGSTFSVLLPAVG</sequence>
<dbReference type="InterPro" id="IPR013656">
    <property type="entry name" value="PAS_4"/>
</dbReference>
<keyword evidence="7" id="KW-0547">Nucleotide-binding</keyword>
<dbReference type="Gene3D" id="3.40.50.2300">
    <property type="match status" value="1"/>
</dbReference>
<dbReference type="GO" id="GO:0005886">
    <property type="term" value="C:plasma membrane"/>
    <property type="evidence" value="ECO:0007669"/>
    <property type="project" value="UniProtKB-SubCell"/>
</dbReference>
<evidence type="ECO:0000256" key="1">
    <source>
        <dbReference type="ARBA" id="ARBA00000085"/>
    </source>
</evidence>
<dbReference type="Gene3D" id="3.30.565.10">
    <property type="entry name" value="Histidine kinase-like ATPase, C-terminal domain"/>
    <property type="match status" value="1"/>
</dbReference>
<dbReference type="CDD" id="cd00130">
    <property type="entry name" value="PAS"/>
    <property type="match status" value="1"/>
</dbReference>
<dbReference type="Proteomes" id="UP000009047">
    <property type="component" value="Chromosome"/>
</dbReference>
<evidence type="ECO:0000256" key="8">
    <source>
        <dbReference type="ARBA" id="ARBA00022777"/>
    </source>
</evidence>
<dbReference type="STRING" id="644282.Deba_2158"/>
<proteinExistence type="predicted"/>
<reference evidence="16 17" key="1">
    <citation type="journal article" date="2010" name="Stand. Genomic Sci.">
        <title>Complete genome sequence of Desulfarculus baarsii type strain (2st14).</title>
        <authorList>
            <person name="Sun H."/>
            <person name="Spring S."/>
            <person name="Lapidus A."/>
            <person name="Davenport K."/>
            <person name="Del Rio T.G."/>
            <person name="Tice H."/>
            <person name="Nolan M."/>
            <person name="Copeland A."/>
            <person name="Cheng J.F."/>
            <person name="Lucas S."/>
            <person name="Tapia R."/>
            <person name="Goodwin L."/>
            <person name="Pitluck S."/>
            <person name="Ivanova N."/>
            <person name="Pagani I."/>
            <person name="Mavromatis K."/>
            <person name="Ovchinnikova G."/>
            <person name="Pati A."/>
            <person name="Chen A."/>
            <person name="Palaniappan K."/>
            <person name="Hauser L."/>
            <person name="Chang Y.J."/>
            <person name="Jeffries C.D."/>
            <person name="Detter J.C."/>
            <person name="Han C."/>
            <person name="Rohde M."/>
            <person name="Brambilla E."/>
            <person name="Goker M."/>
            <person name="Woyke T."/>
            <person name="Bristow J."/>
            <person name="Eisen J.A."/>
            <person name="Markowitz V."/>
            <person name="Hugenholtz P."/>
            <person name="Kyrpides N.C."/>
            <person name="Klenk H.P."/>
            <person name="Land M."/>
        </authorList>
    </citation>
    <scope>NUCLEOTIDE SEQUENCE [LARGE SCALE GENOMIC DNA]</scope>
    <source>
        <strain evidence="17">ATCC 33931 / DSM 2075 / LMG 7858 / VKM B-1802 / 2st14</strain>
    </source>
</reference>
<keyword evidence="17" id="KW-1185">Reference proteome</keyword>
<keyword evidence="9" id="KW-0067">ATP-binding</keyword>
<dbReference type="Gene3D" id="1.10.287.130">
    <property type="match status" value="1"/>
</dbReference>
<dbReference type="PROSITE" id="PS50110">
    <property type="entry name" value="RESPONSE_REGULATORY"/>
    <property type="match status" value="1"/>
</dbReference>
<evidence type="ECO:0000259" key="15">
    <source>
        <dbReference type="PROSITE" id="PS50112"/>
    </source>
</evidence>
<dbReference type="OrthoDB" id="5342753at2"/>
<dbReference type="Pfam" id="PF02518">
    <property type="entry name" value="HATPase_c"/>
    <property type="match status" value="1"/>
</dbReference>
<keyword evidence="4" id="KW-1003">Cell membrane</keyword>
<dbReference type="InterPro" id="IPR003594">
    <property type="entry name" value="HATPase_dom"/>
</dbReference>
<evidence type="ECO:0000256" key="3">
    <source>
        <dbReference type="ARBA" id="ARBA00012438"/>
    </source>
</evidence>
<protein>
    <recommendedName>
        <fullName evidence="3">histidine kinase</fullName>
        <ecNumber evidence="3">2.7.13.3</ecNumber>
    </recommendedName>
</protein>
<dbReference type="InterPro" id="IPR036097">
    <property type="entry name" value="HisK_dim/P_sf"/>
</dbReference>
<dbReference type="SUPFAM" id="SSF55785">
    <property type="entry name" value="PYP-like sensor domain (PAS domain)"/>
    <property type="match status" value="1"/>
</dbReference>
<evidence type="ECO:0000256" key="11">
    <source>
        <dbReference type="ARBA" id="ARBA00023136"/>
    </source>
</evidence>
<keyword evidence="10" id="KW-0902">Two-component regulatory system</keyword>
<dbReference type="SMART" id="SM00387">
    <property type="entry name" value="HATPase_c"/>
    <property type="match status" value="1"/>
</dbReference>
<dbReference type="Pfam" id="PF00512">
    <property type="entry name" value="HisKA"/>
    <property type="match status" value="1"/>
</dbReference>
<dbReference type="Gene3D" id="3.30.450.20">
    <property type="entry name" value="PAS domain"/>
    <property type="match status" value="1"/>
</dbReference>
<dbReference type="InterPro" id="IPR011006">
    <property type="entry name" value="CheY-like_superfamily"/>
</dbReference>
<dbReference type="SMART" id="SM00448">
    <property type="entry name" value="REC"/>
    <property type="match status" value="1"/>
</dbReference>
<dbReference type="InterPro" id="IPR003661">
    <property type="entry name" value="HisK_dim/P_dom"/>
</dbReference>
<dbReference type="CDD" id="cd17536">
    <property type="entry name" value="REC_YesN-like"/>
    <property type="match status" value="1"/>
</dbReference>
<dbReference type="Pfam" id="PF00072">
    <property type="entry name" value="Response_reg"/>
    <property type="match status" value="1"/>
</dbReference>
<dbReference type="PROSITE" id="PS50109">
    <property type="entry name" value="HIS_KIN"/>
    <property type="match status" value="1"/>
</dbReference>
<dbReference type="PANTHER" id="PTHR43547:SF2">
    <property type="entry name" value="HYBRID SIGNAL TRANSDUCTION HISTIDINE KINASE C"/>
    <property type="match status" value="1"/>
</dbReference>
<dbReference type="GO" id="GO:0000155">
    <property type="term" value="F:phosphorelay sensor kinase activity"/>
    <property type="evidence" value="ECO:0007669"/>
    <property type="project" value="InterPro"/>
</dbReference>
<evidence type="ECO:0000256" key="12">
    <source>
        <dbReference type="PROSITE-ProRule" id="PRU00169"/>
    </source>
</evidence>
<dbReference type="PROSITE" id="PS50112">
    <property type="entry name" value="PAS"/>
    <property type="match status" value="1"/>
</dbReference>
<dbReference type="FunFam" id="3.30.565.10:FF:000023">
    <property type="entry name" value="PAS domain-containing sensor histidine kinase"/>
    <property type="match status" value="1"/>
</dbReference>